<evidence type="ECO:0000256" key="7">
    <source>
        <dbReference type="ARBA" id="ARBA00022840"/>
    </source>
</evidence>
<dbReference type="PROSITE" id="PS00933">
    <property type="entry name" value="FGGY_KINASES_1"/>
    <property type="match status" value="1"/>
</dbReference>
<keyword evidence="5 9" id="KW-0418">Kinase</keyword>
<sequence length="502" mass="55365">MNKGYILAIDQGTTGSTVLVFDHDGIARGRAYREFQQYYPKPGWVEHDAQMIWSVTHQVVQEALNRADILPQHIVGIGIANQRETTLLWDRETGEPVHRAIVWQDRRAAGICETLREEGHEATFRDKTGLVCDPYFSGTKVRWLLDNVSGLRERAERGELAFGTIDSWLVHKLTGGRVHVTDVSNASRTLMYNIHRLEWDQELLDLLRVPAGILPEVKSSAEVFGETDPEAFFGARVPVAGIAGDQQAALFGEACHGEGMAKNTYGTGSFLLMNTGTQPVASQHGLLSTIAWRIGDEPVEYALEGAIFVTGAAVQWLRDELNIIDDAADTERMALSLSGNDNVYFVPALTGLGAPHWDPYARGTLLGVTRGTTKAHIARAVLESIAYQTRDIVEIMVDESGIPLKELRADGGGAVNTFLMQFQADTLGVPVKVPRITETTALGAAYLAGLATGFWKDRAEIDAKWQLAQCYQPGMPEADRTALYRRWHRAVELSKAWDAPLE</sequence>
<comment type="pathway">
    <text evidence="1 9">Polyol metabolism; glycerol degradation via glycerol kinase pathway; sn-glycerol 3-phosphate from glycerol: step 1/1.</text>
</comment>
<evidence type="ECO:0000256" key="9">
    <source>
        <dbReference type="HAMAP-Rule" id="MF_00186"/>
    </source>
</evidence>
<dbReference type="STRING" id="284577.SAMN05216571_101435"/>
<keyword evidence="3 9" id="KW-0808">Transferase</keyword>
<dbReference type="Gene3D" id="3.30.420.40">
    <property type="match status" value="2"/>
</dbReference>
<dbReference type="Pfam" id="PF00370">
    <property type="entry name" value="FGGY_N"/>
    <property type="match status" value="1"/>
</dbReference>
<dbReference type="FunFam" id="3.30.420.40:FF:000007">
    <property type="entry name" value="Glycerol kinase"/>
    <property type="match status" value="1"/>
</dbReference>
<protein>
    <recommendedName>
        <fullName evidence="9">Glycerol kinase</fullName>
        <ecNumber evidence="9">2.7.1.30</ecNumber>
    </recommendedName>
    <alternativeName>
        <fullName evidence="9">ATP:glycerol 3-phosphotransferase</fullName>
    </alternativeName>
    <alternativeName>
        <fullName evidence="9">Glycerokinase</fullName>
        <shortName evidence="9">GK</shortName>
    </alternativeName>
</protein>
<feature type="domain" description="Carbohydrate kinase FGGY N-terminal" evidence="11">
    <location>
        <begin position="5"/>
        <end position="252"/>
    </location>
</feature>
<keyword evidence="6 9" id="KW-0319">Glycerol metabolism</keyword>
<feature type="binding site" evidence="9">
    <location>
        <position position="135"/>
    </location>
    <ligand>
        <name>glycerol</name>
        <dbReference type="ChEBI" id="CHEBI:17754"/>
    </ligand>
</feature>
<reference evidence="13 14" key="1">
    <citation type="submission" date="2016-10" db="EMBL/GenBank/DDBJ databases">
        <authorList>
            <person name="de Groot N.N."/>
        </authorList>
    </citation>
    <scope>NUCLEOTIDE SEQUENCE [LARGE SCALE GENOMIC DNA]</scope>
    <source>
        <strain evidence="13 14">BH539</strain>
    </source>
</reference>
<dbReference type="GO" id="GO:0019563">
    <property type="term" value="P:glycerol catabolic process"/>
    <property type="evidence" value="ECO:0007669"/>
    <property type="project" value="UniProtKB-UniRule"/>
</dbReference>
<evidence type="ECO:0000256" key="6">
    <source>
        <dbReference type="ARBA" id="ARBA00022798"/>
    </source>
</evidence>
<evidence type="ECO:0000256" key="3">
    <source>
        <dbReference type="ARBA" id="ARBA00022679"/>
    </source>
</evidence>
<evidence type="ECO:0000256" key="5">
    <source>
        <dbReference type="ARBA" id="ARBA00022777"/>
    </source>
</evidence>
<evidence type="ECO:0000259" key="12">
    <source>
        <dbReference type="Pfam" id="PF02782"/>
    </source>
</evidence>
<evidence type="ECO:0000256" key="1">
    <source>
        <dbReference type="ARBA" id="ARBA00005190"/>
    </source>
</evidence>
<dbReference type="HAMAP" id="MF_00186">
    <property type="entry name" value="Glycerol_kin"/>
    <property type="match status" value="1"/>
</dbReference>
<dbReference type="InterPro" id="IPR018483">
    <property type="entry name" value="Carb_kinase_FGGY_CS"/>
</dbReference>
<dbReference type="Proteomes" id="UP000198641">
    <property type="component" value="Unassembled WGS sequence"/>
</dbReference>
<feature type="domain" description="Carbohydrate kinase FGGY C-terminal" evidence="12">
    <location>
        <begin position="262"/>
        <end position="451"/>
    </location>
</feature>
<dbReference type="EC" id="2.7.1.30" evidence="9"/>
<evidence type="ECO:0000256" key="2">
    <source>
        <dbReference type="ARBA" id="ARBA00009156"/>
    </source>
</evidence>
<name>A0A1G7NGZ6_9GAMM</name>
<dbReference type="CDD" id="cd07786">
    <property type="entry name" value="FGGY_EcGK_like"/>
    <property type="match status" value="1"/>
</dbReference>
<keyword evidence="14" id="KW-1185">Reference proteome</keyword>
<organism evidence="13 14">
    <name type="scientific">Onishia taeanensis</name>
    <dbReference type="NCBI Taxonomy" id="284577"/>
    <lineage>
        <taxon>Bacteria</taxon>
        <taxon>Pseudomonadati</taxon>
        <taxon>Pseudomonadota</taxon>
        <taxon>Gammaproteobacteria</taxon>
        <taxon>Oceanospirillales</taxon>
        <taxon>Halomonadaceae</taxon>
        <taxon>Onishia</taxon>
    </lineage>
</organism>
<evidence type="ECO:0000256" key="10">
    <source>
        <dbReference type="RuleBase" id="RU003733"/>
    </source>
</evidence>
<feature type="binding site" evidence="9">
    <location>
        <position position="246"/>
    </location>
    <ligand>
        <name>glycerol</name>
        <dbReference type="ChEBI" id="CHEBI:17754"/>
    </ligand>
</feature>
<feature type="binding site" evidence="9">
    <location>
        <position position="83"/>
    </location>
    <ligand>
        <name>glycerol</name>
        <dbReference type="ChEBI" id="CHEBI:17754"/>
    </ligand>
</feature>
<comment type="catalytic activity">
    <reaction evidence="8 9">
        <text>glycerol + ATP = sn-glycerol 3-phosphate + ADP + H(+)</text>
        <dbReference type="Rhea" id="RHEA:21644"/>
        <dbReference type="ChEBI" id="CHEBI:15378"/>
        <dbReference type="ChEBI" id="CHEBI:17754"/>
        <dbReference type="ChEBI" id="CHEBI:30616"/>
        <dbReference type="ChEBI" id="CHEBI:57597"/>
        <dbReference type="ChEBI" id="CHEBI:456216"/>
        <dbReference type="EC" id="2.7.1.30"/>
    </reaction>
</comment>
<dbReference type="SUPFAM" id="SSF53067">
    <property type="entry name" value="Actin-like ATPase domain"/>
    <property type="match status" value="2"/>
</dbReference>
<comment type="caution">
    <text evidence="9">Lacks conserved residue(s) required for the propagation of feature annotation.</text>
</comment>
<feature type="binding site" evidence="9">
    <location>
        <position position="267"/>
    </location>
    <ligand>
        <name>ATP</name>
        <dbReference type="ChEBI" id="CHEBI:30616"/>
    </ligand>
</feature>
<feature type="binding site" evidence="9">
    <location>
        <position position="245"/>
    </location>
    <ligand>
        <name>sn-glycerol 3-phosphate</name>
        <dbReference type="ChEBI" id="CHEBI:57597"/>
    </ligand>
</feature>
<dbReference type="RefSeq" id="WP_092522604.1">
    <property type="nucleotide sequence ID" value="NZ_FNCI01000001.1"/>
</dbReference>
<dbReference type="NCBIfam" id="NF000756">
    <property type="entry name" value="PRK00047.1"/>
    <property type="match status" value="1"/>
</dbReference>
<feature type="binding site" evidence="9">
    <location>
        <position position="267"/>
    </location>
    <ligand>
        <name>ADP</name>
        <dbReference type="ChEBI" id="CHEBI:456216"/>
    </ligand>
</feature>
<dbReference type="InterPro" id="IPR018484">
    <property type="entry name" value="FGGY_N"/>
</dbReference>
<dbReference type="FunFam" id="3.30.420.40:FF:000008">
    <property type="entry name" value="Glycerol kinase"/>
    <property type="match status" value="1"/>
</dbReference>
<dbReference type="InterPro" id="IPR000577">
    <property type="entry name" value="Carb_kinase_FGGY"/>
</dbReference>
<feature type="binding site" evidence="9">
    <location>
        <position position="13"/>
    </location>
    <ligand>
        <name>sn-glycerol 3-phosphate</name>
        <dbReference type="ChEBI" id="CHEBI:57597"/>
    </ligand>
</feature>
<feature type="binding site" evidence="9">
    <location>
        <position position="13"/>
    </location>
    <ligand>
        <name>ADP</name>
        <dbReference type="ChEBI" id="CHEBI:456216"/>
    </ligand>
</feature>
<dbReference type="GO" id="GO:0006072">
    <property type="term" value="P:glycerol-3-phosphate metabolic process"/>
    <property type="evidence" value="ECO:0007669"/>
    <property type="project" value="InterPro"/>
</dbReference>
<dbReference type="NCBIfam" id="TIGR01311">
    <property type="entry name" value="glycerol_kin"/>
    <property type="match status" value="1"/>
</dbReference>
<dbReference type="PIRSF" id="PIRSF000538">
    <property type="entry name" value="GlpK"/>
    <property type="match status" value="1"/>
</dbReference>
<feature type="binding site" evidence="9">
    <location>
        <position position="412"/>
    </location>
    <ligand>
        <name>ATP</name>
        <dbReference type="ChEBI" id="CHEBI:30616"/>
    </ligand>
</feature>
<dbReference type="PROSITE" id="PS00445">
    <property type="entry name" value="FGGY_KINASES_2"/>
    <property type="match status" value="1"/>
</dbReference>
<feature type="binding site" evidence="9">
    <location>
        <position position="83"/>
    </location>
    <ligand>
        <name>sn-glycerol 3-phosphate</name>
        <dbReference type="ChEBI" id="CHEBI:57597"/>
    </ligand>
</feature>
<dbReference type="InterPro" id="IPR005999">
    <property type="entry name" value="Glycerol_kin"/>
</dbReference>
<evidence type="ECO:0000256" key="8">
    <source>
        <dbReference type="ARBA" id="ARBA00052101"/>
    </source>
</evidence>
<dbReference type="PANTHER" id="PTHR10196:SF69">
    <property type="entry name" value="GLYCEROL KINASE"/>
    <property type="match status" value="1"/>
</dbReference>
<keyword evidence="7 9" id="KW-0067">ATP-binding</keyword>
<feature type="binding site" evidence="9">
    <location>
        <position position="311"/>
    </location>
    <ligand>
        <name>ATP</name>
        <dbReference type="ChEBI" id="CHEBI:30616"/>
    </ligand>
</feature>
<gene>
    <name evidence="9" type="primary">glpK</name>
    <name evidence="13" type="ORF">SAMN05216571_101435</name>
</gene>
<dbReference type="InterPro" id="IPR043129">
    <property type="entry name" value="ATPase_NBD"/>
</dbReference>
<feature type="binding site" evidence="9">
    <location>
        <position position="84"/>
    </location>
    <ligand>
        <name>sn-glycerol 3-phosphate</name>
        <dbReference type="ChEBI" id="CHEBI:57597"/>
    </ligand>
</feature>
<dbReference type="OrthoDB" id="9805576at2"/>
<comment type="similarity">
    <text evidence="2 9 10">Belongs to the FGGY kinase family.</text>
</comment>
<feature type="binding site" evidence="9">
    <location>
        <position position="13"/>
    </location>
    <ligand>
        <name>ATP</name>
        <dbReference type="ChEBI" id="CHEBI:30616"/>
    </ligand>
</feature>
<evidence type="ECO:0000259" key="11">
    <source>
        <dbReference type="Pfam" id="PF00370"/>
    </source>
</evidence>
<dbReference type="GO" id="GO:0005829">
    <property type="term" value="C:cytosol"/>
    <property type="evidence" value="ECO:0007669"/>
    <property type="project" value="TreeGrafter"/>
</dbReference>
<feature type="binding site" evidence="9">
    <location>
        <position position="315"/>
    </location>
    <ligand>
        <name>ATP</name>
        <dbReference type="ChEBI" id="CHEBI:30616"/>
    </ligand>
</feature>
<dbReference type="Pfam" id="PF02782">
    <property type="entry name" value="FGGY_C"/>
    <property type="match status" value="1"/>
</dbReference>
<evidence type="ECO:0000313" key="14">
    <source>
        <dbReference type="Proteomes" id="UP000198641"/>
    </source>
</evidence>
<feature type="binding site" evidence="9">
    <location>
        <position position="84"/>
    </location>
    <ligand>
        <name>glycerol</name>
        <dbReference type="ChEBI" id="CHEBI:17754"/>
    </ligand>
</feature>
<dbReference type="UniPathway" id="UPA00618">
    <property type="reaction ID" value="UER00672"/>
</dbReference>
<evidence type="ECO:0000256" key="4">
    <source>
        <dbReference type="ARBA" id="ARBA00022741"/>
    </source>
</evidence>
<comment type="activity regulation">
    <text evidence="9">Inhibited by fructose 1,6-bisphosphate (FBP).</text>
</comment>
<dbReference type="EMBL" id="FNCI01000001">
    <property type="protein sequence ID" value="SDF73232.1"/>
    <property type="molecule type" value="Genomic_DNA"/>
</dbReference>
<dbReference type="PANTHER" id="PTHR10196">
    <property type="entry name" value="SUGAR KINASE"/>
    <property type="match status" value="1"/>
</dbReference>
<feature type="binding site" evidence="9">
    <location>
        <position position="416"/>
    </location>
    <ligand>
        <name>ADP</name>
        <dbReference type="ChEBI" id="CHEBI:456216"/>
    </ligand>
</feature>
<evidence type="ECO:0000313" key="13">
    <source>
        <dbReference type="EMBL" id="SDF73232.1"/>
    </source>
</evidence>
<feature type="binding site" evidence="9">
    <location>
        <position position="311"/>
    </location>
    <ligand>
        <name>ADP</name>
        <dbReference type="ChEBI" id="CHEBI:456216"/>
    </ligand>
</feature>
<dbReference type="GO" id="GO:0005524">
    <property type="term" value="F:ATP binding"/>
    <property type="evidence" value="ECO:0007669"/>
    <property type="project" value="UniProtKB-UniRule"/>
</dbReference>
<dbReference type="InterPro" id="IPR018485">
    <property type="entry name" value="FGGY_C"/>
</dbReference>
<feature type="binding site" evidence="9">
    <location>
        <position position="14"/>
    </location>
    <ligand>
        <name>ATP</name>
        <dbReference type="ChEBI" id="CHEBI:30616"/>
    </ligand>
</feature>
<feature type="binding site" evidence="9">
    <location>
        <position position="245"/>
    </location>
    <ligand>
        <name>glycerol</name>
        <dbReference type="ChEBI" id="CHEBI:17754"/>
    </ligand>
</feature>
<dbReference type="AlphaFoldDB" id="A0A1G7NGZ6"/>
<feature type="binding site" evidence="9">
    <location>
        <position position="412"/>
    </location>
    <ligand>
        <name>ADP</name>
        <dbReference type="ChEBI" id="CHEBI:456216"/>
    </ligand>
</feature>
<dbReference type="GO" id="GO:0004370">
    <property type="term" value="F:glycerol kinase activity"/>
    <property type="evidence" value="ECO:0007669"/>
    <property type="project" value="UniProtKB-UniRule"/>
</dbReference>
<accession>A0A1G7NGZ6</accession>
<proteinExistence type="inferred from homology"/>
<comment type="function">
    <text evidence="9">Key enzyme in the regulation of glycerol uptake and metabolism. Catalyzes the phosphorylation of glycerol to yield sn-glycerol 3-phosphate.</text>
</comment>
<feature type="binding site" evidence="9">
    <location>
        <position position="135"/>
    </location>
    <ligand>
        <name>sn-glycerol 3-phosphate</name>
        <dbReference type="ChEBI" id="CHEBI:57597"/>
    </ligand>
</feature>
<keyword evidence="4 9" id="KW-0547">Nucleotide-binding</keyword>